<dbReference type="Proteomes" id="UP000276133">
    <property type="component" value="Unassembled WGS sequence"/>
</dbReference>
<reference evidence="1 2" key="1">
    <citation type="journal article" date="2018" name="Sci. Rep.">
        <title>Genomic signatures of local adaptation to the degree of environmental predictability in rotifers.</title>
        <authorList>
            <person name="Franch-Gras L."/>
            <person name="Hahn C."/>
            <person name="Garcia-Roger E.M."/>
            <person name="Carmona M.J."/>
            <person name="Serra M."/>
            <person name="Gomez A."/>
        </authorList>
    </citation>
    <scope>NUCLEOTIDE SEQUENCE [LARGE SCALE GENOMIC DNA]</scope>
    <source>
        <strain evidence="1">HYR1</strain>
    </source>
</reference>
<accession>A0A3M7RCS3</accession>
<sequence>MTRLATCDPFEYNFLGIFRDAFLLMSKLILNEPLTFFTHNFLMSKILASLFFHVVPTLDLENASALQLYAVFEEFLSFGTALMIKIGTLRENNIIRTTKTTINVFLDILEIKFDLLSSMITREKFQVYKHSVSMMLMVAKYRITIRGRKIIIFDLNAKNLGFHGRFCSVNKLIKLNALYD</sequence>
<evidence type="ECO:0000313" key="1">
    <source>
        <dbReference type="EMBL" id="RNA21330.1"/>
    </source>
</evidence>
<comment type="caution">
    <text evidence="1">The sequence shown here is derived from an EMBL/GenBank/DDBJ whole genome shotgun (WGS) entry which is preliminary data.</text>
</comment>
<proteinExistence type="predicted"/>
<evidence type="ECO:0000313" key="2">
    <source>
        <dbReference type="Proteomes" id="UP000276133"/>
    </source>
</evidence>
<dbReference type="EMBL" id="REGN01003695">
    <property type="protein sequence ID" value="RNA21330.1"/>
    <property type="molecule type" value="Genomic_DNA"/>
</dbReference>
<protein>
    <submittedName>
        <fullName evidence="1">Uncharacterized protein</fullName>
    </submittedName>
</protein>
<keyword evidence="2" id="KW-1185">Reference proteome</keyword>
<organism evidence="1 2">
    <name type="scientific">Brachionus plicatilis</name>
    <name type="common">Marine rotifer</name>
    <name type="synonym">Brachionus muelleri</name>
    <dbReference type="NCBI Taxonomy" id="10195"/>
    <lineage>
        <taxon>Eukaryota</taxon>
        <taxon>Metazoa</taxon>
        <taxon>Spiralia</taxon>
        <taxon>Gnathifera</taxon>
        <taxon>Rotifera</taxon>
        <taxon>Eurotatoria</taxon>
        <taxon>Monogononta</taxon>
        <taxon>Pseudotrocha</taxon>
        <taxon>Ploima</taxon>
        <taxon>Brachionidae</taxon>
        <taxon>Brachionus</taxon>
    </lineage>
</organism>
<name>A0A3M7RCS3_BRAPC</name>
<dbReference type="AlphaFoldDB" id="A0A3M7RCS3"/>
<gene>
    <name evidence="1" type="ORF">BpHYR1_028641</name>
</gene>